<dbReference type="Pfam" id="PF00005">
    <property type="entry name" value="ABC_tran"/>
    <property type="match status" value="2"/>
</dbReference>
<evidence type="ECO:0000259" key="6">
    <source>
        <dbReference type="PROSITE" id="PS50893"/>
    </source>
</evidence>
<dbReference type="Gene3D" id="3.40.50.300">
    <property type="entry name" value="P-loop containing nucleotide triphosphate hydrolases"/>
    <property type="match status" value="2"/>
</dbReference>
<dbReference type="InterPro" id="IPR003593">
    <property type="entry name" value="AAA+_ATPase"/>
</dbReference>
<protein>
    <submittedName>
        <fullName evidence="7">ABC transporter ATP-binding protein</fullName>
    </submittedName>
</protein>
<evidence type="ECO:0000256" key="4">
    <source>
        <dbReference type="ARBA" id="ARBA00022840"/>
    </source>
</evidence>
<comment type="caution">
    <text evidence="7">The sequence shown here is derived from an EMBL/GenBank/DDBJ whole genome shotgun (WGS) entry which is preliminary data.</text>
</comment>
<dbReference type="PANTHER" id="PTHR43776">
    <property type="entry name" value="TRANSPORT ATP-BINDING PROTEIN"/>
    <property type="match status" value="1"/>
</dbReference>
<keyword evidence="2" id="KW-0813">Transport</keyword>
<reference evidence="7 8" key="1">
    <citation type="submission" date="2017-08" db="EMBL/GenBank/DDBJ databases">
        <authorList>
            <person name="de Groot N.N."/>
        </authorList>
    </citation>
    <scope>NUCLEOTIDE SEQUENCE [LARGE SCALE GENOMIC DNA]</scope>
    <source>
        <strain evidence="7 8">NBT06-6</strain>
    </source>
</reference>
<dbReference type="GO" id="GO:0005524">
    <property type="term" value="F:ATP binding"/>
    <property type="evidence" value="ECO:0007669"/>
    <property type="project" value="UniProtKB-KW"/>
</dbReference>
<dbReference type="CDD" id="cd03257">
    <property type="entry name" value="ABC_NikE_OppD_transporters"/>
    <property type="match status" value="2"/>
</dbReference>
<evidence type="ECO:0000256" key="3">
    <source>
        <dbReference type="ARBA" id="ARBA00022741"/>
    </source>
</evidence>
<dbReference type="GO" id="GO:0016887">
    <property type="term" value="F:ATP hydrolysis activity"/>
    <property type="evidence" value="ECO:0007669"/>
    <property type="project" value="InterPro"/>
</dbReference>
<evidence type="ECO:0000313" key="8">
    <source>
        <dbReference type="Proteomes" id="UP000215771"/>
    </source>
</evidence>
<dbReference type="SUPFAM" id="SSF52540">
    <property type="entry name" value="P-loop containing nucleoside triphosphate hydrolases"/>
    <property type="match status" value="2"/>
</dbReference>
<accession>A0A269PG43</accession>
<dbReference type="PROSITE" id="PS50893">
    <property type="entry name" value="ABC_TRANSPORTER_2"/>
    <property type="match status" value="2"/>
</dbReference>
<dbReference type="InterPro" id="IPR017871">
    <property type="entry name" value="ABC_transporter-like_CS"/>
</dbReference>
<dbReference type="EMBL" id="NQMQ01000002">
    <property type="protein sequence ID" value="PAJ71004.1"/>
    <property type="molecule type" value="Genomic_DNA"/>
</dbReference>
<feature type="domain" description="ABC transporter" evidence="6">
    <location>
        <begin position="8"/>
        <end position="237"/>
    </location>
</feature>
<feature type="domain" description="ABC transporter" evidence="6">
    <location>
        <begin position="251"/>
        <end position="462"/>
    </location>
</feature>
<dbReference type="InterPro" id="IPR050319">
    <property type="entry name" value="ABC_transp_ATP-bind"/>
</dbReference>
<proteinExistence type="inferred from homology"/>
<dbReference type="InterPro" id="IPR003439">
    <property type="entry name" value="ABC_transporter-like_ATP-bd"/>
</dbReference>
<evidence type="ECO:0000256" key="2">
    <source>
        <dbReference type="ARBA" id="ARBA00022448"/>
    </source>
</evidence>
<feature type="region of interest" description="Disordered" evidence="5">
    <location>
        <begin position="221"/>
        <end position="245"/>
    </location>
</feature>
<dbReference type="GO" id="GO:0055085">
    <property type="term" value="P:transmembrane transport"/>
    <property type="evidence" value="ECO:0007669"/>
    <property type="project" value="UniProtKB-ARBA"/>
</dbReference>
<keyword evidence="3" id="KW-0547">Nucleotide-binding</keyword>
<comment type="similarity">
    <text evidence="1">Belongs to the ABC transporter superfamily.</text>
</comment>
<keyword evidence="4 7" id="KW-0067">ATP-binding</keyword>
<dbReference type="AlphaFoldDB" id="A0A269PG43"/>
<organism evidence="7 8">
    <name type="scientific">Corynebacterium hadale</name>
    <dbReference type="NCBI Taxonomy" id="2026255"/>
    <lineage>
        <taxon>Bacteria</taxon>
        <taxon>Bacillati</taxon>
        <taxon>Actinomycetota</taxon>
        <taxon>Actinomycetes</taxon>
        <taxon>Mycobacteriales</taxon>
        <taxon>Corynebacteriaceae</taxon>
        <taxon>Corynebacterium</taxon>
    </lineage>
</organism>
<evidence type="ECO:0000256" key="1">
    <source>
        <dbReference type="ARBA" id="ARBA00005417"/>
    </source>
</evidence>
<name>A0A269PG43_9CORY</name>
<dbReference type="Proteomes" id="UP000215771">
    <property type="component" value="Unassembled WGS sequence"/>
</dbReference>
<dbReference type="SMART" id="SM00382">
    <property type="entry name" value="AAA"/>
    <property type="match status" value="2"/>
</dbReference>
<sequence length="480" mass="51808">MISANSTADGSSAPFITVDGLTIPGVLDHVSFTLERGERVGIIGESGSGKSLTALSIMGLADQPGLPPASGSVTVDGIEMVGTRDRTRRKVRGQRVAMVFQEPMTALDPLTRIGRLVPRNLLRQVGVDRPDAYPHQLSGGQRQRVLIALALSQDPDVLICDEPTTALDATTQTEVLDLIDSLVTERGMGLLFISHDLAVVHHMTDRTLVFHRGRIEESDGEYARSLARAAQPGPPAADPHSHDRELRQPVVELADVTLTRGATRALDRVSLTVREGDRVAIVGGSGSGKTTLLHVIAGLLAPDSGEVSVSKRLHMVFQDPYSSLDPRMRVRDSIREAGVDAERADAMLEAVELGGTGSRLPSEFSGGQRQRISIARAAAPRPGLLLADEPVSALDATVQHQVLDLLRATVGDGTLIFVTHDLQVARELCPRLAVMHRGRIVEHGATEKIWADPQHEYTHQLLDAIIPYETPTDLPYDEDL</sequence>
<dbReference type="PROSITE" id="PS00211">
    <property type="entry name" value="ABC_TRANSPORTER_1"/>
    <property type="match status" value="2"/>
</dbReference>
<dbReference type="PANTHER" id="PTHR43776:SF7">
    <property type="entry name" value="D,D-DIPEPTIDE TRANSPORT ATP-BINDING PROTEIN DDPF-RELATED"/>
    <property type="match status" value="1"/>
</dbReference>
<evidence type="ECO:0000313" key="7">
    <source>
        <dbReference type="EMBL" id="PAJ71004.1"/>
    </source>
</evidence>
<dbReference type="RefSeq" id="WP_095275470.1">
    <property type="nucleotide sequence ID" value="NZ_CP047655.1"/>
</dbReference>
<evidence type="ECO:0000256" key="5">
    <source>
        <dbReference type="SAM" id="MobiDB-lite"/>
    </source>
</evidence>
<gene>
    <name evidence="7" type="ORF">CIG21_02175</name>
</gene>
<dbReference type="InterPro" id="IPR027417">
    <property type="entry name" value="P-loop_NTPase"/>
</dbReference>